<dbReference type="Pfam" id="PF00172">
    <property type="entry name" value="Zn_clus"/>
    <property type="match status" value="1"/>
</dbReference>
<comment type="caution">
    <text evidence="3">The sequence shown here is derived from an EMBL/GenBank/DDBJ whole genome shotgun (WGS) entry which is preliminary data.</text>
</comment>
<feature type="domain" description="Zn(2)-C6 fungal-type" evidence="2">
    <location>
        <begin position="8"/>
        <end position="38"/>
    </location>
</feature>
<keyword evidence="1" id="KW-0539">Nucleus</keyword>
<reference evidence="3" key="1">
    <citation type="journal article" date="2021" name="Nat. Commun.">
        <title>Genetic determinants of endophytism in the Arabidopsis root mycobiome.</title>
        <authorList>
            <person name="Mesny F."/>
            <person name="Miyauchi S."/>
            <person name="Thiergart T."/>
            <person name="Pickel B."/>
            <person name="Atanasova L."/>
            <person name="Karlsson M."/>
            <person name="Huettel B."/>
            <person name="Barry K.W."/>
            <person name="Haridas S."/>
            <person name="Chen C."/>
            <person name="Bauer D."/>
            <person name="Andreopoulos W."/>
            <person name="Pangilinan J."/>
            <person name="LaButti K."/>
            <person name="Riley R."/>
            <person name="Lipzen A."/>
            <person name="Clum A."/>
            <person name="Drula E."/>
            <person name="Henrissat B."/>
            <person name="Kohler A."/>
            <person name="Grigoriev I.V."/>
            <person name="Martin F.M."/>
            <person name="Hacquard S."/>
        </authorList>
    </citation>
    <scope>NUCLEOTIDE SEQUENCE</scope>
    <source>
        <strain evidence="3">MPI-CAGE-AT-0016</strain>
    </source>
</reference>
<name>A0A8K0TCS7_9PEZI</name>
<dbReference type="InterPro" id="IPR001138">
    <property type="entry name" value="Zn2Cys6_DnaBD"/>
</dbReference>
<evidence type="ECO:0000313" key="4">
    <source>
        <dbReference type="Proteomes" id="UP000813385"/>
    </source>
</evidence>
<dbReference type="InterPro" id="IPR036864">
    <property type="entry name" value="Zn2-C6_fun-type_DNA-bd_sf"/>
</dbReference>
<evidence type="ECO:0000259" key="2">
    <source>
        <dbReference type="PROSITE" id="PS50048"/>
    </source>
</evidence>
<sequence length="479" mass="53322">MRQTLRRSCDACAKSKHSCDLRTPRCSRCIKRQVRCLYANEPLTAPPIAPKKIESSSLPSPPELAGVAYPLVSHRLGSVDPFESYPQTRLPRERVQRLIHSFLNKIAFQYYPLDLNASSNPFLVSWWPLALGDPALFHVSLQTACLDEELLAQKGFQASEILMADSVALLRRKVEDESQALQDGTMNSVITLAAIEFGKGNIKVAEMHVAGVKRLADLRGGINAVRQTSPLTARMVSWVSMLILGYPQFNTQDDLGTGLGIPPTPEWQLDLATLYDEPSIIDGLDVDYDVANVFLRLRAVFQRAATIPLSTTRLHDLTCFVIHRLLPSKSDLGNSGHSPLTEAIRYAVILYMFIIHGPTYYSHAVILDAITTRFMNNFQQLDIILAGHESLAVWFTAIGLVASSDTAHYVWFQQRAGVVAASLGVEAWQDLFIHTRSVLWLEMTRGEYTFSPHWDAILGRGSLSPALSSLSGDRAMFWK</sequence>
<dbReference type="GO" id="GO:0008270">
    <property type="term" value="F:zinc ion binding"/>
    <property type="evidence" value="ECO:0007669"/>
    <property type="project" value="InterPro"/>
</dbReference>
<dbReference type="PROSITE" id="PS50048">
    <property type="entry name" value="ZN2_CY6_FUNGAL_2"/>
    <property type="match status" value="1"/>
</dbReference>
<protein>
    <recommendedName>
        <fullName evidence="2">Zn(2)-C6 fungal-type domain-containing protein</fullName>
    </recommendedName>
</protein>
<dbReference type="AlphaFoldDB" id="A0A8K0TCS7"/>
<evidence type="ECO:0000256" key="1">
    <source>
        <dbReference type="ARBA" id="ARBA00023242"/>
    </source>
</evidence>
<dbReference type="PROSITE" id="PS00463">
    <property type="entry name" value="ZN2_CY6_FUNGAL_1"/>
    <property type="match status" value="1"/>
</dbReference>
<organism evidence="3 4">
    <name type="scientific">Plectosphaerella cucumerina</name>
    <dbReference type="NCBI Taxonomy" id="40658"/>
    <lineage>
        <taxon>Eukaryota</taxon>
        <taxon>Fungi</taxon>
        <taxon>Dikarya</taxon>
        <taxon>Ascomycota</taxon>
        <taxon>Pezizomycotina</taxon>
        <taxon>Sordariomycetes</taxon>
        <taxon>Hypocreomycetidae</taxon>
        <taxon>Glomerellales</taxon>
        <taxon>Plectosphaerellaceae</taxon>
        <taxon>Plectosphaerella</taxon>
    </lineage>
</organism>
<evidence type="ECO:0000313" key="3">
    <source>
        <dbReference type="EMBL" id="KAH7361458.1"/>
    </source>
</evidence>
<dbReference type="SUPFAM" id="SSF57701">
    <property type="entry name" value="Zn2/Cys6 DNA-binding domain"/>
    <property type="match status" value="1"/>
</dbReference>
<dbReference type="InterPro" id="IPR021858">
    <property type="entry name" value="Fun_TF"/>
</dbReference>
<dbReference type="Proteomes" id="UP000813385">
    <property type="component" value="Unassembled WGS sequence"/>
</dbReference>
<dbReference type="PANTHER" id="PTHR37540:SF5">
    <property type="entry name" value="TRANSCRIPTION FACTOR DOMAIN-CONTAINING PROTEIN"/>
    <property type="match status" value="1"/>
</dbReference>
<dbReference type="OrthoDB" id="5376287at2759"/>
<dbReference type="EMBL" id="JAGPXD010000003">
    <property type="protein sequence ID" value="KAH7361458.1"/>
    <property type="molecule type" value="Genomic_DNA"/>
</dbReference>
<keyword evidence="4" id="KW-1185">Reference proteome</keyword>
<dbReference type="Pfam" id="PF11951">
    <property type="entry name" value="Fungal_trans_2"/>
    <property type="match status" value="1"/>
</dbReference>
<dbReference type="PANTHER" id="PTHR37540">
    <property type="entry name" value="TRANSCRIPTION FACTOR (ACR-2), PUTATIVE-RELATED-RELATED"/>
    <property type="match status" value="1"/>
</dbReference>
<gene>
    <name evidence="3" type="ORF">B0T11DRAFT_351179</name>
</gene>
<dbReference type="SMART" id="SM00066">
    <property type="entry name" value="GAL4"/>
    <property type="match status" value="1"/>
</dbReference>
<accession>A0A8K0TCS7</accession>
<proteinExistence type="predicted"/>
<dbReference type="Gene3D" id="4.10.240.10">
    <property type="entry name" value="Zn(2)-C6 fungal-type DNA-binding domain"/>
    <property type="match status" value="1"/>
</dbReference>
<dbReference type="GO" id="GO:0000981">
    <property type="term" value="F:DNA-binding transcription factor activity, RNA polymerase II-specific"/>
    <property type="evidence" value="ECO:0007669"/>
    <property type="project" value="InterPro"/>
</dbReference>
<dbReference type="CDD" id="cd00067">
    <property type="entry name" value="GAL4"/>
    <property type="match status" value="1"/>
</dbReference>